<dbReference type="AlphaFoldDB" id="A0A6C1EF20"/>
<feature type="domain" description="mRNA triphosphatase Cet1-like" evidence="10">
    <location>
        <begin position="61"/>
        <end position="278"/>
    </location>
</feature>
<dbReference type="PANTHER" id="PTHR28118:SF1">
    <property type="entry name" value="POLYNUCLEOTIDE 5'-TRIPHOSPHATASE CTL1-RELATED"/>
    <property type="match status" value="1"/>
</dbReference>
<evidence type="ECO:0000256" key="9">
    <source>
        <dbReference type="SAM" id="MobiDB-lite"/>
    </source>
</evidence>
<organism evidence="11 12">
    <name type="scientific">Saccharomyces pastorianus</name>
    <name type="common">Lager yeast</name>
    <name type="synonym">Saccharomyces cerevisiae x Saccharomyces eubayanus</name>
    <dbReference type="NCBI Taxonomy" id="27292"/>
    <lineage>
        <taxon>Eukaryota</taxon>
        <taxon>Fungi</taxon>
        <taxon>Dikarya</taxon>
        <taxon>Ascomycota</taxon>
        <taxon>Saccharomycotina</taxon>
        <taxon>Saccharomycetes</taxon>
        <taxon>Saccharomycetales</taxon>
        <taxon>Saccharomycetaceae</taxon>
        <taxon>Saccharomyces</taxon>
    </lineage>
</organism>
<protein>
    <recommendedName>
        <fullName evidence="8">mRNA-capping enzyme subunit beta</fullName>
        <ecNumber evidence="8">3.6.1.74</ecNumber>
    </recommendedName>
    <alternativeName>
        <fullName evidence="8">mRNA 5'-phosphatase</fullName>
    </alternativeName>
    <alternativeName>
        <fullName evidence="8">mRNA 5'-triphosphate monophosphatase</fullName>
    </alternativeName>
</protein>
<dbReference type="GO" id="GO:0140818">
    <property type="term" value="F:mRNA 5'-triphosphate monophosphatase activity"/>
    <property type="evidence" value="ECO:0007669"/>
    <property type="project" value="UniProtKB-EC"/>
</dbReference>
<comment type="subunit">
    <text evidence="8">Heterodimer. The mRNA-capping enzyme is composed of two separate chains alpha and beta, respectively a mRNA guanylyltransferase and an mRNA 5'-triphosphate monophosphatase.</text>
</comment>
<keyword evidence="6 8" id="KW-0539">Nucleus</keyword>
<dbReference type="Proteomes" id="UP000501346">
    <property type="component" value="Chromosome SeXIII-ScXIII"/>
</dbReference>
<comment type="catalytic activity">
    <reaction evidence="7">
        <text>a 5'-end triphospho-ribonucleoside in mRNA + H2O = a 5'-end diphospho-ribonucleoside in mRNA + phosphate + H(+)</text>
        <dbReference type="Rhea" id="RHEA:67004"/>
        <dbReference type="Rhea" id="RHEA-COMP:17164"/>
        <dbReference type="Rhea" id="RHEA-COMP:17165"/>
        <dbReference type="ChEBI" id="CHEBI:15377"/>
        <dbReference type="ChEBI" id="CHEBI:15378"/>
        <dbReference type="ChEBI" id="CHEBI:43474"/>
        <dbReference type="ChEBI" id="CHEBI:167616"/>
        <dbReference type="ChEBI" id="CHEBI:167618"/>
        <dbReference type="EC" id="3.6.1.74"/>
    </reaction>
    <physiologicalReaction direction="left-to-right" evidence="7">
        <dbReference type="Rhea" id="RHEA:67005"/>
    </physiologicalReaction>
</comment>
<dbReference type="Pfam" id="PF02940">
    <property type="entry name" value="mRNA_triPase"/>
    <property type="match status" value="1"/>
</dbReference>
<dbReference type="GO" id="GO:0006370">
    <property type="term" value="P:7-methylguanosine mRNA capping"/>
    <property type="evidence" value="ECO:0007669"/>
    <property type="project" value="UniProtKB-UniRule"/>
</dbReference>
<evidence type="ECO:0000313" key="12">
    <source>
        <dbReference type="Proteomes" id="UP000501346"/>
    </source>
</evidence>
<dbReference type="EMBL" id="CP049010">
    <property type="protein sequence ID" value="QID87317.1"/>
    <property type="molecule type" value="Genomic_DNA"/>
</dbReference>
<keyword evidence="5 8" id="KW-0378">Hydrolase</keyword>
<name>A0A6C1EF20_SACPS</name>
<feature type="compositionally biased region" description="Basic and acidic residues" evidence="9">
    <location>
        <begin position="12"/>
        <end position="22"/>
    </location>
</feature>
<comment type="subcellular location">
    <subcellularLocation>
        <location evidence="2 8">Nucleus</location>
    </subcellularLocation>
</comment>
<dbReference type="InterPro" id="IPR040343">
    <property type="entry name" value="Cet1/Ctl1"/>
</dbReference>
<keyword evidence="4 8" id="KW-0507">mRNA processing</keyword>
<dbReference type="InterPro" id="IPR033469">
    <property type="entry name" value="CYTH-like_dom_sf"/>
</dbReference>
<evidence type="ECO:0000256" key="6">
    <source>
        <dbReference type="ARBA" id="ARBA00023242"/>
    </source>
</evidence>
<keyword evidence="8" id="KW-0506">mRNA capping</keyword>
<keyword evidence="12" id="KW-1185">Reference proteome</keyword>
<dbReference type="OrthoDB" id="272147at2759"/>
<dbReference type="PANTHER" id="PTHR28118">
    <property type="entry name" value="POLYNUCLEOTIDE 5'-TRIPHOSPHATASE-RELATED"/>
    <property type="match status" value="1"/>
</dbReference>
<gene>
    <name evidence="11" type="ORF">GRS66_009990</name>
</gene>
<evidence type="ECO:0000313" key="11">
    <source>
        <dbReference type="EMBL" id="QID87317.1"/>
    </source>
</evidence>
<dbReference type="SUPFAM" id="SSF55154">
    <property type="entry name" value="CYTH-like phosphatases"/>
    <property type="match status" value="1"/>
</dbReference>
<dbReference type="InterPro" id="IPR004206">
    <property type="entry name" value="mRNA_triPase_Cet1"/>
</dbReference>
<dbReference type="GO" id="GO:0031533">
    <property type="term" value="C:mRNA capping enzyme complex"/>
    <property type="evidence" value="ECO:0007669"/>
    <property type="project" value="UniProtKB-UniRule"/>
</dbReference>
<evidence type="ECO:0000256" key="7">
    <source>
        <dbReference type="ARBA" id="ARBA00047740"/>
    </source>
</evidence>
<feature type="region of interest" description="Disordered" evidence="9">
    <location>
        <begin position="1"/>
        <end position="22"/>
    </location>
</feature>
<proteinExistence type="inferred from homology"/>
<evidence type="ECO:0000256" key="2">
    <source>
        <dbReference type="ARBA" id="ARBA00004123"/>
    </source>
</evidence>
<reference evidence="11 12" key="1">
    <citation type="journal article" date="2019" name="BMC Genomics">
        <title>Chromosome level assembly and comparative genome analysis confirm lager-brewing yeasts originated from a single hybridization.</title>
        <authorList>
            <person name="Salazar A.N."/>
            <person name="Gorter de Vries A.R."/>
            <person name="van den Broek M."/>
            <person name="Brouwers N."/>
            <person name="de la Torre Cortes P."/>
            <person name="Kuijpers N.G.A."/>
            <person name="Daran J.G."/>
            <person name="Abeel T."/>
        </authorList>
    </citation>
    <scope>NUCLEOTIDE SEQUENCE [LARGE SCALE GENOMIC DNA]</scope>
    <source>
        <strain evidence="11 12">CBS 1483</strain>
    </source>
</reference>
<evidence type="ECO:0000256" key="4">
    <source>
        <dbReference type="ARBA" id="ARBA00022664"/>
    </source>
</evidence>
<dbReference type="EC" id="3.6.1.74" evidence="8"/>
<accession>A0A6C1EF20</accession>
<evidence type="ECO:0000256" key="3">
    <source>
        <dbReference type="ARBA" id="ARBA00006345"/>
    </source>
</evidence>
<evidence type="ECO:0000256" key="8">
    <source>
        <dbReference type="RuleBase" id="RU367053"/>
    </source>
</evidence>
<dbReference type="InterPro" id="IPR037009">
    <property type="entry name" value="mRNA_triPase_Cet1_sf"/>
</dbReference>
<sequence length="323" mass="37381">MPDRSKTLSNEKSSREDAVTKNSDIDVVRQLGNLHISKTTKLPKPPNLPFKTAKNSRILMEFHEDVCKLVWTHLAHIRKPSIAHIEIEMKFGIITDKKTRRRIIHSNKPSVVQNCRGRLVSNVSSEMFLKFQDFLPLNPNSMDTTALNTVQQTHTYTKDSIYSVNDLSKTDRLASWRCSEDLKNKGSKRTFIKKTRVKDFLIHYPHSSLDAKISISLEIPQIETLAVFRSNSVLQRYKDRSTYRFGNEIPLHLDMTRVITKRSGSSHQSTTHEVEIEMDPVFKKTVSTNDKESFDEYMNSFLHTSDLIRERLNGKGHKKHERC</sequence>
<comment type="function">
    <text evidence="8">First step of mRNA capping. Converts the 5'-triphosphate end of a nascent mRNA chain into a diphosphate end.</text>
</comment>
<dbReference type="GO" id="GO:0004651">
    <property type="term" value="F:polynucleotide 5'-phosphatase activity"/>
    <property type="evidence" value="ECO:0007669"/>
    <property type="project" value="UniProtKB-UniRule"/>
</dbReference>
<dbReference type="CDD" id="cd07470">
    <property type="entry name" value="CYTH-like_mRNA_RTPase"/>
    <property type="match status" value="1"/>
</dbReference>
<evidence type="ECO:0000256" key="5">
    <source>
        <dbReference type="ARBA" id="ARBA00022801"/>
    </source>
</evidence>
<evidence type="ECO:0000259" key="10">
    <source>
        <dbReference type="Pfam" id="PF02940"/>
    </source>
</evidence>
<dbReference type="Gene3D" id="3.20.100.10">
    <property type="entry name" value="mRNA triphosphatase Cet1-like"/>
    <property type="match status" value="1"/>
</dbReference>
<evidence type="ECO:0000256" key="1">
    <source>
        <dbReference type="ARBA" id="ARBA00001946"/>
    </source>
</evidence>
<comment type="similarity">
    <text evidence="3 8">Belongs to the fungal TPase family.</text>
</comment>
<comment type="cofactor">
    <cofactor evidence="1 8">
        <name>Mg(2+)</name>
        <dbReference type="ChEBI" id="CHEBI:18420"/>
    </cofactor>
</comment>